<dbReference type="PANTHER" id="PTHR12891">
    <property type="entry name" value="DNA REPAIR/TRANSCRIPTION PROTEIN MET18/MMS19"/>
    <property type="match status" value="1"/>
</dbReference>
<evidence type="ECO:0000259" key="6">
    <source>
        <dbReference type="Pfam" id="PF12460"/>
    </source>
</evidence>
<evidence type="ECO:0000256" key="2">
    <source>
        <dbReference type="ARBA" id="ARBA00009340"/>
    </source>
</evidence>
<evidence type="ECO:0000256" key="5">
    <source>
        <dbReference type="RuleBase" id="RU367072"/>
    </source>
</evidence>
<gene>
    <name evidence="8" type="ORF">DEBR0S2_02762G</name>
</gene>
<dbReference type="InterPro" id="IPR029240">
    <property type="entry name" value="MMS19_N"/>
</dbReference>
<comment type="similarity">
    <text evidence="2 5">Belongs to the MET18/MMS19 family.</text>
</comment>
<evidence type="ECO:0000313" key="8">
    <source>
        <dbReference type="EMBL" id="VUG17269.1"/>
    </source>
</evidence>
<feature type="domain" description="MMS19 C-terminal" evidence="6">
    <location>
        <begin position="578"/>
        <end position="1035"/>
    </location>
</feature>
<keyword evidence="4 5" id="KW-0539">Nucleus</keyword>
<evidence type="ECO:0000256" key="4">
    <source>
        <dbReference type="ARBA" id="ARBA00023242"/>
    </source>
</evidence>
<organism evidence="8 9">
    <name type="scientific">Dekkera bruxellensis</name>
    <name type="common">Brettanomyces custersii</name>
    <dbReference type="NCBI Taxonomy" id="5007"/>
    <lineage>
        <taxon>Eukaryota</taxon>
        <taxon>Fungi</taxon>
        <taxon>Dikarya</taxon>
        <taxon>Ascomycota</taxon>
        <taxon>Saccharomycotina</taxon>
        <taxon>Pichiomycetes</taxon>
        <taxon>Pichiales</taxon>
        <taxon>Pichiaceae</taxon>
        <taxon>Brettanomyces</taxon>
    </lineage>
</organism>
<dbReference type="Proteomes" id="UP000478008">
    <property type="component" value="Unassembled WGS sequence"/>
</dbReference>
<comment type="function">
    <text evidence="5">Key component of the cytosolic iron-sulfur protein assembly (CIA) complex, a multiprotein complex that mediates the incorporation of iron-sulfur cluster into apoproteins specifically involved in DNA metabolism and genomic integrity. In the CIA complex, MMS19 acts as an adapter between early-acting CIA components and a subset of cellular target iron-sulfur proteins.</text>
</comment>
<evidence type="ECO:0000256" key="3">
    <source>
        <dbReference type="ARBA" id="ARBA00022737"/>
    </source>
</evidence>
<dbReference type="Pfam" id="PF12460">
    <property type="entry name" value="MMS19_C"/>
    <property type="match status" value="1"/>
</dbReference>
<comment type="subcellular location">
    <subcellularLocation>
        <location evidence="1 5">Nucleus</location>
    </subcellularLocation>
</comment>
<name>A0A7D9H176_DEKBR</name>
<dbReference type="InterPro" id="IPR039920">
    <property type="entry name" value="MMS19"/>
</dbReference>
<evidence type="ECO:0000259" key="7">
    <source>
        <dbReference type="Pfam" id="PF14500"/>
    </source>
</evidence>
<evidence type="ECO:0000313" key="9">
    <source>
        <dbReference type="Proteomes" id="UP000478008"/>
    </source>
</evidence>
<dbReference type="InterPro" id="IPR016024">
    <property type="entry name" value="ARM-type_fold"/>
</dbReference>
<keyword evidence="5" id="KW-0234">DNA repair</keyword>
<dbReference type="InterPro" id="IPR024687">
    <property type="entry name" value="MMS19_C"/>
</dbReference>
<dbReference type="Gene3D" id="1.25.10.10">
    <property type="entry name" value="Leucine-rich Repeat Variant"/>
    <property type="match status" value="1"/>
</dbReference>
<dbReference type="Pfam" id="PF14500">
    <property type="entry name" value="MMS19_N"/>
    <property type="match status" value="1"/>
</dbReference>
<dbReference type="GO" id="GO:0006281">
    <property type="term" value="P:DNA repair"/>
    <property type="evidence" value="ECO:0007669"/>
    <property type="project" value="UniProtKB-UniRule"/>
</dbReference>
<dbReference type="AlphaFoldDB" id="A0A7D9H176"/>
<dbReference type="GO" id="GO:0097361">
    <property type="term" value="C:cytosolic [4Fe-4S] assembly targeting complex"/>
    <property type="evidence" value="ECO:0007669"/>
    <property type="project" value="UniProtKB-UniRule"/>
</dbReference>
<dbReference type="GO" id="GO:0016226">
    <property type="term" value="P:iron-sulfur cluster assembly"/>
    <property type="evidence" value="ECO:0007669"/>
    <property type="project" value="UniProtKB-UniRule"/>
</dbReference>
<reference evidence="8 9" key="1">
    <citation type="submission" date="2019-07" db="EMBL/GenBank/DDBJ databases">
        <authorList>
            <person name="Friedrich A."/>
            <person name="Schacherer J."/>
        </authorList>
    </citation>
    <scope>NUCLEOTIDE SEQUENCE [LARGE SCALE GENOMIC DNA]</scope>
</reference>
<dbReference type="PANTHER" id="PTHR12891:SF0">
    <property type="entry name" value="MMS19 NUCLEOTIDE EXCISION REPAIR PROTEIN HOMOLOG"/>
    <property type="match status" value="1"/>
</dbReference>
<feature type="domain" description="MMS19 N-terminal" evidence="7">
    <location>
        <begin position="45"/>
        <end position="306"/>
    </location>
</feature>
<proteinExistence type="inferred from homology"/>
<dbReference type="InterPro" id="IPR011989">
    <property type="entry name" value="ARM-like"/>
</dbReference>
<keyword evidence="5" id="KW-0227">DNA damage</keyword>
<dbReference type="GO" id="GO:0005634">
    <property type="term" value="C:nucleus"/>
    <property type="evidence" value="ECO:0007669"/>
    <property type="project" value="UniProtKB-SubCell"/>
</dbReference>
<dbReference type="EMBL" id="CABFWN010000002">
    <property type="protein sequence ID" value="VUG17269.1"/>
    <property type="molecule type" value="Genomic_DNA"/>
</dbReference>
<protein>
    <recommendedName>
        <fullName evidence="5">MMS19 nucleotide excision repair protein</fullName>
    </recommendedName>
</protein>
<dbReference type="SUPFAM" id="SSF48371">
    <property type="entry name" value="ARM repeat"/>
    <property type="match status" value="2"/>
</dbReference>
<keyword evidence="3" id="KW-0677">Repeat</keyword>
<dbReference type="GO" id="GO:0051604">
    <property type="term" value="P:protein maturation"/>
    <property type="evidence" value="ECO:0007669"/>
    <property type="project" value="UniProtKB-UniRule"/>
</dbReference>
<accession>A0A7D9H176</accession>
<sequence>MSLEVKSHINQFMVSSDPKSSEPLKAITAIVTLIGQDKMSLLDLVKNLGDFLTDEEESIRRRSLLLLSSTLGELDSKKLGPQDIKVLLAFYSSKLDDIVCTRDALLGIISLLKMDRLDKNDITIYLNQINEKYDPSEQLASARYLAFSSLNCMLDKYPEYLSSNLNDLFIDSFIKVTTNEKDPKNLMLSFKINKKISESFDISAKESDLFDCLFCYFPISFRAPENNPYDVTGDQLRQALRDCISCNSLYAKDAFPTLLEKLTSTTPSVRMDVLQTIEQCIEKYDVSTIEEYWMTLWNSLKYEILHKELASAETVGEMLKYYGNAESIDERPVATTLKIFESMSKRFQDPTRGSYRDYLVLVYDSLKPFLEDPKSTKVKQSTIIMSIMCGANENTFNLLIDRVMSSLFKRAKSATGSENMNINDERMLLSNVSFMLDAYYRLYDDSKAVVDSNNKFFKFKDDIMMIINRSLLSTSNVEVKLRCLAVRLAVKLFKLNQFLQEEERQLMVQTLGDVLLDDTNKNTFAQILAALSTISKIYPMLILEYVVPKLMVLLPDGTKRDEYTPTVTTESKLTKEEVLDTLLKLSDNKLVANSVIIRLLNMLELILKIKEGASAKENSRYCKLLLFTISKALSGLSYKDSTEDYLTKFLPSFLPLVFNNICFDKQSCIYRSAVSVEYVSRSVKEIVGKCSLSTHQQIINDAFSLLANKGSDNHKNHLVSGEFDRVIDVREGNGTILMPVLLAFCSACSYENVKLPVDKIKFVDSLVAALDGKHLKLAERQACLQLISVTVNKWFTGEQDTYLRSKFEEIGNGLTENSDLAAVINILEVHIWVTKGLMLRDDSLTKTYVDWMVDALDKNQNGQSNSYKKFRNFIPRCFDILLEDKDDYANCFKCYTRPIGAFGKSVAVNANIRKLYKQKFTDHVLPLLIKRFQETSNGEDKADLMAISAIVKHLNRQLINPHLKQFTPVLMSALKHDEMIILDAALEILRTSIEELPEEVEAQIYTVIPRLLEILNDTNISKTEESREKVLRCLIGISKFTLHKIMPFRDDIILGCESALDDDKRAIRKLDCDCRQIYYELGHST</sequence>
<evidence type="ECO:0000256" key="1">
    <source>
        <dbReference type="ARBA" id="ARBA00004123"/>
    </source>
</evidence>
<keyword evidence="9" id="KW-1185">Reference proteome</keyword>